<comment type="catalytic activity">
    <reaction evidence="1">
        <text>a uridine in RNA = a pseudouridine in RNA</text>
        <dbReference type="Rhea" id="RHEA:48348"/>
        <dbReference type="Rhea" id="RHEA-COMP:12068"/>
        <dbReference type="Rhea" id="RHEA-COMP:12069"/>
        <dbReference type="ChEBI" id="CHEBI:65314"/>
        <dbReference type="ChEBI" id="CHEBI:65315"/>
    </reaction>
</comment>
<organism evidence="5 6">
    <name type="scientific">Corynebacterium yudongzhengii</name>
    <dbReference type="NCBI Taxonomy" id="2080740"/>
    <lineage>
        <taxon>Bacteria</taxon>
        <taxon>Bacillati</taxon>
        <taxon>Actinomycetota</taxon>
        <taxon>Actinomycetes</taxon>
        <taxon>Mycobacteriales</taxon>
        <taxon>Corynebacteriaceae</taxon>
        <taxon>Corynebacterium</taxon>
    </lineage>
</organism>
<comment type="caution">
    <text evidence="5">The sequence shown here is derived from an EMBL/GenBank/DDBJ whole genome shotgun (WGS) entry which is preliminary data.</text>
</comment>
<dbReference type="PANTHER" id="PTHR21600:SF84">
    <property type="entry name" value="PSEUDOURIDINE SYNTHASE RSUA_RLUA-LIKE DOMAIN-CONTAINING PROTEIN"/>
    <property type="match status" value="1"/>
</dbReference>
<dbReference type="PROSITE" id="PS01129">
    <property type="entry name" value="PSI_RLU"/>
    <property type="match status" value="1"/>
</dbReference>
<feature type="domain" description="Pseudouridine synthase RsuA/RluA-like" evidence="4">
    <location>
        <begin position="65"/>
        <end position="205"/>
    </location>
</feature>
<gene>
    <name evidence="5" type="ORF">DF222_10810</name>
</gene>
<dbReference type="Proteomes" id="UP000244989">
    <property type="component" value="Unassembled WGS sequence"/>
</dbReference>
<dbReference type="Pfam" id="PF00849">
    <property type="entry name" value="PseudoU_synth_2"/>
    <property type="match status" value="1"/>
</dbReference>
<dbReference type="InterPro" id="IPR020103">
    <property type="entry name" value="PsdUridine_synth_cat_dom_sf"/>
</dbReference>
<dbReference type="AlphaFoldDB" id="A0A2U1T469"/>
<evidence type="ECO:0000259" key="4">
    <source>
        <dbReference type="Pfam" id="PF00849"/>
    </source>
</evidence>
<dbReference type="GO" id="GO:0000455">
    <property type="term" value="P:enzyme-directed rRNA pseudouridine synthesis"/>
    <property type="evidence" value="ECO:0007669"/>
    <property type="project" value="TreeGrafter"/>
</dbReference>
<protein>
    <recommendedName>
        <fullName evidence="2">RNA pseudouridylate synthase</fullName>
    </recommendedName>
    <alternativeName>
        <fullName evidence="3">RNA-uridine isomerase</fullName>
    </alternativeName>
</protein>
<dbReference type="KEGG" id="cyz:C3B44_07205"/>
<dbReference type="GO" id="GO:0140098">
    <property type="term" value="F:catalytic activity, acting on RNA"/>
    <property type="evidence" value="ECO:0007669"/>
    <property type="project" value="UniProtKB-ARBA"/>
</dbReference>
<dbReference type="SUPFAM" id="SSF55120">
    <property type="entry name" value="Pseudouridine synthase"/>
    <property type="match status" value="1"/>
</dbReference>
<evidence type="ECO:0000256" key="3">
    <source>
        <dbReference type="ARBA" id="ARBA00033164"/>
    </source>
</evidence>
<name>A0A2U1T469_9CORY</name>
<evidence type="ECO:0000313" key="5">
    <source>
        <dbReference type="EMBL" id="PWC00800.1"/>
    </source>
</evidence>
<keyword evidence="6" id="KW-1185">Reference proteome</keyword>
<dbReference type="GO" id="GO:0003723">
    <property type="term" value="F:RNA binding"/>
    <property type="evidence" value="ECO:0007669"/>
    <property type="project" value="InterPro"/>
</dbReference>
<sequence>MVLSGVVPEGEYWAARAGDSPFPAGTQLAAGTRLARAVPAWTYPELLDEPPIPFDYEVVYADAGIMIVDKPPFLPTTSNGRIQRETLQTRLRRDHGDEVICCHRLDRLTAGLVLCSRNPETRGAYQQLFARREVRKTYRALLSAPVSFPEWERVELTMNKPAGARRVEVSHTGTPTLTYVRGVGRLVEMRPVTGHTHQLRVVAQHLGAPIVGDDLYPEDLGRGLWDFSTRLHLLAERISFIDPLSFRPRAFRSPRPLLDIID</sequence>
<evidence type="ECO:0000256" key="1">
    <source>
        <dbReference type="ARBA" id="ARBA00000073"/>
    </source>
</evidence>
<dbReference type="Gene3D" id="3.30.2350.10">
    <property type="entry name" value="Pseudouridine synthase"/>
    <property type="match status" value="1"/>
</dbReference>
<reference evidence="6" key="1">
    <citation type="submission" date="2018-04" db="EMBL/GenBank/DDBJ databases">
        <authorList>
            <person name="Liu S."/>
            <person name="Wang Z."/>
            <person name="Li J."/>
        </authorList>
    </citation>
    <scope>NUCLEOTIDE SEQUENCE [LARGE SCALE GENOMIC DNA]</scope>
    <source>
        <strain evidence="6">2189</strain>
    </source>
</reference>
<evidence type="ECO:0000256" key="2">
    <source>
        <dbReference type="ARBA" id="ARBA00031870"/>
    </source>
</evidence>
<dbReference type="GO" id="GO:0009982">
    <property type="term" value="F:pseudouridine synthase activity"/>
    <property type="evidence" value="ECO:0007669"/>
    <property type="project" value="InterPro"/>
</dbReference>
<dbReference type="InterPro" id="IPR050188">
    <property type="entry name" value="RluA_PseudoU_synthase"/>
</dbReference>
<dbReference type="InterPro" id="IPR006224">
    <property type="entry name" value="PsdUridine_synth_RluA-like_CS"/>
</dbReference>
<dbReference type="OrthoDB" id="9807829at2"/>
<evidence type="ECO:0000313" key="6">
    <source>
        <dbReference type="Proteomes" id="UP000244989"/>
    </source>
</evidence>
<dbReference type="PANTHER" id="PTHR21600">
    <property type="entry name" value="MITOCHONDRIAL RNA PSEUDOURIDINE SYNTHASE"/>
    <property type="match status" value="1"/>
</dbReference>
<dbReference type="InterPro" id="IPR006145">
    <property type="entry name" value="PsdUridine_synth_RsuA/RluA"/>
</dbReference>
<dbReference type="EMBL" id="QEEZ01000031">
    <property type="protein sequence ID" value="PWC00800.1"/>
    <property type="molecule type" value="Genomic_DNA"/>
</dbReference>
<accession>A0A2U1T469</accession>
<proteinExistence type="predicted"/>
<dbReference type="RefSeq" id="WP_108431784.1">
    <property type="nucleotide sequence ID" value="NZ_CP026947.1"/>
</dbReference>